<dbReference type="PANTHER" id="PTHR38926">
    <property type="entry name" value="F-BOX DOMAIN CONTAINING PROTEIN, EXPRESSED"/>
    <property type="match status" value="1"/>
</dbReference>
<dbReference type="Gene3D" id="3.80.10.10">
    <property type="entry name" value="Ribonuclease Inhibitor"/>
    <property type="match status" value="1"/>
</dbReference>
<gene>
    <name evidence="1" type="ORF">HPP92_015686</name>
</gene>
<evidence type="ECO:0008006" key="3">
    <source>
        <dbReference type="Google" id="ProtNLM"/>
    </source>
</evidence>
<proteinExistence type="predicted"/>
<dbReference type="OrthoDB" id="532420at2759"/>
<keyword evidence="2" id="KW-1185">Reference proteome</keyword>
<organism evidence="1 2">
    <name type="scientific">Vanilla planifolia</name>
    <name type="common">Vanilla</name>
    <dbReference type="NCBI Taxonomy" id="51239"/>
    <lineage>
        <taxon>Eukaryota</taxon>
        <taxon>Viridiplantae</taxon>
        <taxon>Streptophyta</taxon>
        <taxon>Embryophyta</taxon>
        <taxon>Tracheophyta</taxon>
        <taxon>Spermatophyta</taxon>
        <taxon>Magnoliopsida</taxon>
        <taxon>Liliopsida</taxon>
        <taxon>Asparagales</taxon>
        <taxon>Orchidaceae</taxon>
        <taxon>Vanilloideae</taxon>
        <taxon>Vanilleae</taxon>
        <taxon>Vanilla</taxon>
    </lineage>
</organism>
<dbReference type="Gene3D" id="1.20.1280.50">
    <property type="match status" value="1"/>
</dbReference>
<protein>
    <recommendedName>
        <fullName evidence="3">F-box/LRR-repeat protein</fullName>
    </recommendedName>
</protein>
<dbReference type="AlphaFoldDB" id="A0A835US97"/>
<reference evidence="1 2" key="1">
    <citation type="journal article" date="2020" name="Nat. Food">
        <title>A phased Vanilla planifolia genome enables genetic improvement of flavour and production.</title>
        <authorList>
            <person name="Hasing T."/>
            <person name="Tang H."/>
            <person name="Brym M."/>
            <person name="Khazi F."/>
            <person name="Huang T."/>
            <person name="Chambers A.H."/>
        </authorList>
    </citation>
    <scope>NUCLEOTIDE SEQUENCE [LARGE SCALE GENOMIC DNA]</scope>
    <source>
        <tissue evidence="1">Leaf</tissue>
    </source>
</reference>
<dbReference type="SUPFAM" id="SSF81383">
    <property type="entry name" value="F-box domain"/>
    <property type="match status" value="1"/>
</dbReference>
<dbReference type="PANTHER" id="PTHR38926:SF5">
    <property type="entry name" value="F-BOX AND LEUCINE-RICH REPEAT PROTEIN 6"/>
    <property type="match status" value="1"/>
</dbReference>
<accession>A0A835US97</accession>
<dbReference type="EMBL" id="JADCNL010000007">
    <property type="protein sequence ID" value="KAG0473829.1"/>
    <property type="molecule type" value="Genomic_DNA"/>
</dbReference>
<comment type="caution">
    <text evidence="1">The sequence shown here is derived from an EMBL/GenBank/DDBJ whole genome shotgun (WGS) entry which is preliminary data.</text>
</comment>
<name>A0A835US97_VANPL</name>
<dbReference type="InterPro" id="IPR032675">
    <property type="entry name" value="LRR_dom_sf"/>
</dbReference>
<dbReference type="SUPFAM" id="SSF52047">
    <property type="entry name" value="RNI-like"/>
    <property type="match status" value="1"/>
</dbReference>
<evidence type="ECO:0000313" key="1">
    <source>
        <dbReference type="EMBL" id="KAG0473829.1"/>
    </source>
</evidence>
<evidence type="ECO:0000313" key="2">
    <source>
        <dbReference type="Proteomes" id="UP000636800"/>
    </source>
</evidence>
<dbReference type="Proteomes" id="UP000636800">
    <property type="component" value="Chromosome 7"/>
</dbReference>
<dbReference type="InterPro" id="IPR036047">
    <property type="entry name" value="F-box-like_dom_sf"/>
</dbReference>
<sequence length="262" mass="29892">MEVDCLVEVFTKLGLDDLTLTIPLVCKSWNAAVRHPLCWRKLDFRQLDLLPWSSFSKSFAFYYFLPHFSFTYFLKFALRQSCKSVTELSFPLKSTSLEDVVLATKSVALPRLSSAEEVQISELVCKWRDVEQLKMESKPSNFPNLARNISLHCRNFRGLVVSGEITKVDALAIVCYLPMLKELDLSNSNLPKTELLTIIKGCKQLKKLNVNGCIGFEGDDKEILETASCIKEFNNEACKLYYEDAYQSGEWDSDFCLQGYVV</sequence>